<sequence length="104" mass="12038">MFVVTNRITVKKGFAEKMAPRFTKGGKIETLQGFHKIEVWKVVRDHESEDMYVNTWWETEKDFEAWTKSDAFKEAHQNRDKTSSESSPVISSEIVKATVLSILN</sequence>
<dbReference type="AlphaFoldDB" id="A0A2K0A6F6"/>
<name>A0A2K0A6F6_STAHA</name>
<dbReference type="HAMAP" id="MF_01272">
    <property type="entry name" value="Heme_degrading_monooxygenase"/>
    <property type="match status" value="1"/>
</dbReference>
<keyword evidence="2 8" id="KW-0963">Cytoplasm</keyword>
<comment type="caution">
    <text evidence="10">The sequence shown here is derived from an EMBL/GenBank/DDBJ whole genome shotgun (WGS) entry which is preliminary data.</text>
</comment>
<evidence type="ECO:0000256" key="7">
    <source>
        <dbReference type="ARBA" id="ARBA00023033"/>
    </source>
</evidence>
<dbReference type="PANTHER" id="PTHR34474">
    <property type="entry name" value="SIGNAL TRANSDUCTION PROTEIN TRAP"/>
    <property type="match status" value="1"/>
</dbReference>
<accession>A0A2K0A6F6</accession>
<keyword evidence="6 8" id="KW-0408">Iron</keyword>
<evidence type="ECO:0000259" key="9">
    <source>
        <dbReference type="PROSITE" id="PS51725"/>
    </source>
</evidence>
<evidence type="ECO:0000313" key="10">
    <source>
        <dbReference type="EMBL" id="PNN20606.1"/>
    </source>
</evidence>
<dbReference type="PANTHER" id="PTHR34474:SF4">
    <property type="entry name" value="HEME OXYGENASE (STAPHYLOBILIN-PRODUCING) 1"/>
    <property type="match status" value="1"/>
</dbReference>
<dbReference type="EC" id="1.14.99.48" evidence="8"/>
<protein>
    <recommendedName>
        <fullName evidence="8">Heme oxygenase (staphylobilin-producing)</fullName>
        <ecNumber evidence="8">1.14.99.48</ecNumber>
    </recommendedName>
    <alternativeName>
        <fullName evidence="8">Heme-degrading monooxygenase</fullName>
    </alternativeName>
    <alternativeName>
        <fullName evidence="8">Iron-regulated surface determinant</fullName>
    </alternativeName>
    <alternativeName>
        <fullName evidence="8">Iron-responsive surface determinant</fullName>
    </alternativeName>
</protein>
<evidence type="ECO:0000256" key="1">
    <source>
        <dbReference type="ARBA" id="ARBA00009267"/>
    </source>
</evidence>
<evidence type="ECO:0000256" key="4">
    <source>
        <dbReference type="ARBA" id="ARBA00022723"/>
    </source>
</evidence>
<dbReference type="PROSITE" id="PS51725">
    <property type="entry name" value="ABM"/>
    <property type="match status" value="1"/>
</dbReference>
<dbReference type="GO" id="GO:0042167">
    <property type="term" value="P:heme catabolic process"/>
    <property type="evidence" value="ECO:0007669"/>
    <property type="project" value="UniProtKB-UniRule"/>
</dbReference>
<comment type="subcellular location">
    <subcellularLocation>
        <location evidence="8">Cytoplasm</location>
    </subcellularLocation>
</comment>
<dbReference type="Gene3D" id="3.30.70.100">
    <property type="match status" value="1"/>
</dbReference>
<dbReference type="NCBIfam" id="NF009840">
    <property type="entry name" value="PRK13315.1"/>
    <property type="match status" value="1"/>
</dbReference>
<keyword evidence="3 8" id="KW-0349">Heme</keyword>
<comment type="catalytic activity">
    <reaction evidence="8">
        <text>heme b + 5 AH2 + 4 O2 + 2 H(+) = delta-staphylobilin + Fe(2+) + formaldehyde + 5 A + 4 H2O</text>
        <dbReference type="Rhea" id="RHEA:37039"/>
        <dbReference type="ChEBI" id="CHEBI:13193"/>
        <dbReference type="ChEBI" id="CHEBI:15377"/>
        <dbReference type="ChEBI" id="CHEBI:15378"/>
        <dbReference type="ChEBI" id="CHEBI:15379"/>
        <dbReference type="ChEBI" id="CHEBI:16842"/>
        <dbReference type="ChEBI" id="CHEBI:17499"/>
        <dbReference type="ChEBI" id="CHEBI:29033"/>
        <dbReference type="ChEBI" id="CHEBI:60344"/>
        <dbReference type="ChEBI" id="CHEBI:74361"/>
        <dbReference type="EC" id="1.14.99.48"/>
    </reaction>
</comment>
<feature type="binding site" description="axial binding residue" evidence="8">
    <location>
        <position position="76"/>
    </location>
    <ligand>
        <name>heme</name>
        <dbReference type="ChEBI" id="CHEBI:30413"/>
    </ligand>
    <ligandPart>
        <name>Fe</name>
        <dbReference type="ChEBI" id="CHEBI:18248"/>
    </ligandPart>
</feature>
<evidence type="ECO:0000256" key="2">
    <source>
        <dbReference type="ARBA" id="ARBA00022490"/>
    </source>
</evidence>
<comment type="subunit">
    <text evidence="8">Homodimer.</text>
</comment>
<feature type="site" description="Transition state stabilizer" evidence="8">
    <location>
        <position position="66"/>
    </location>
</feature>
<feature type="domain" description="ABM" evidence="9">
    <location>
        <begin position="2"/>
        <end position="94"/>
    </location>
</feature>
<comment type="similarity">
    <text evidence="1">Belongs to the TRAP family.</text>
</comment>
<feature type="binding site" evidence="8">
    <location>
        <position position="6"/>
    </location>
    <ligand>
        <name>Fe cation</name>
        <dbReference type="ChEBI" id="CHEBI:24875"/>
    </ligand>
</feature>
<reference evidence="10 11" key="1">
    <citation type="submission" date="2017-12" db="EMBL/GenBank/DDBJ databases">
        <title>FDA dAtabase for Regulatory Grade micrObial Sequences (FDA-ARGOS): Supporting development and validation of Infectious Disease Dx tests.</title>
        <authorList>
            <person name="Hoffmann M."/>
            <person name="Allard M."/>
            <person name="Evans P."/>
            <person name="Brown E."/>
            <person name="Tallon L."/>
            <person name="Sadzewicz L."/>
            <person name="Sengamalay N."/>
            <person name="Ott S."/>
            <person name="Godinez A."/>
            <person name="Nagaraj S."/>
            <person name="Vavikolanu K."/>
            <person name="Aluvathingal J."/>
            <person name="Nadendla S."/>
            <person name="Sichtig H."/>
        </authorList>
    </citation>
    <scope>NUCLEOTIDE SEQUENCE [LARGE SCALE GENOMIC DNA]</scope>
    <source>
        <strain evidence="10 11">FDAARGOS_148</strain>
    </source>
</reference>
<gene>
    <name evidence="10" type="ORF">AL503_007310</name>
</gene>
<evidence type="ECO:0000313" key="11">
    <source>
        <dbReference type="Proteomes" id="UP000053523"/>
    </source>
</evidence>
<dbReference type="InterPro" id="IPR011008">
    <property type="entry name" value="Dimeric_a/b-barrel"/>
</dbReference>
<dbReference type="SUPFAM" id="SSF54909">
    <property type="entry name" value="Dimeric alpha+beta barrel"/>
    <property type="match status" value="1"/>
</dbReference>
<evidence type="ECO:0000256" key="8">
    <source>
        <dbReference type="HAMAP-Rule" id="MF_01272"/>
    </source>
</evidence>
<dbReference type="InterPro" id="IPR007138">
    <property type="entry name" value="ABM_dom"/>
</dbReference>
<dbReference type="InterPro" id="IPR023953">
    <property type="entry name" value="IsdG"/>
</dbReference>
<keyword evidence="4 8" id="KW-0479">Metal-binding</keyword>
<keyword evidence="5 8" id="KW-0560">Oxidoreductase</keyword>
<dbReference type="GO" id="GO:0033212">
    <property type="term" value="P:iron import into cell"/>
    <property type="evidence" value="ECO:0007669"/>
    <property type="project" value="InterPro"/>
</dbReference>
<keyword evidence="7 8" id="KW-0503">Monooxygenase</keyword>
<proteinExistence type="inferred from homology"/>
<comment type="similarity">
    <text evidence="8">Belongs to the antibiotic biosynthesis monooxygenase family. Heme-degrading monooxygenase IsdG subfamily.</text>
</comment>
<dbReference type="Pfam" id="PF03992">
    <property type="entry name" value="ABM"/>
    <property type="match status" value="1"/>
</dbReference>
<dbReference type="GO" id="GO:0004392">
    <property type="term" value="F:heme oxygenase (decyclizing) activity"/>
    <property type="evidence" value="ECO:0007669"/>
    <property type="project" value="UniProtKB-UniRule"/>
</dbReference>
<evidence type="ECO:0000256" key="5">
    <source>
        <dbReference type="ARBA" id="ARBA00023002"/>
    </source>
</evidence>
<dbReference type="Proteomes" id="UP000053523">
    <property type="component" value="Unassembled WGS sequence"/>
</dbReference>
<dbReference type="InterPro" id="IPR050404">
    <property type="entry name" value="Heme-degrading_MO"/>
</dbReference>
<organism evidence="10 11">
    <name type="scientific">Staphylococcus haemolyticus</name>
    <dbReference type="NCBI Taxonomy" id="1283"/>
    <lineage>
        <taxon>Bacteria</taxon>
        <taxon>Bacillati</taxon>
        <taxon>Bacillota</taxon>
        <taxon>Bacilli</taxon>
        <taxon>Bacillales</taxon>
        <taxon>Staphylococcaceae</taxon>
        <taxon>Staphylococcus</taxon>
    </lineage>
</organism>
<dbReference type="GO" id="GO:0005506">
    <property type="term" value="F:iron ion binding"/>
    <property type="evidence" value="ECO:0007669"/>
    <property type="project" value="UniProtKB-UniRule"/>
</dbReference>
<dbReference type="GO" id="GO:0005737">
    <property type="term" value="C:cytoplasm"/>
    <property type="evidence" value="ECO:0007669"/>
    <property type="project" value="UniProtKB-SubCell"/>
</dbReference>
<comment type="catalytic activity">
    <reaction evidence="8">
        <text>heme b + 5 AH2 + 4 O2 + 2 H(+) = beta-staphylobilin + Fe(2+) + formaldehyde + 5 A + 4 H2O</text>
        <dbReference type="Rhea" id="RHEA:37363"/>
        <dbReference type="ChEBI" id="CHEBI:13193"/>
        <dbReference type="ChEBI" id="CHEBI:15377"/>
        <dbReference type="ChEBI" id="CHEBI:15378"/>
        <dbReference type="ChEBI" id="CHEBI:15379"/>
        <dbReference type="ChEBI" id="CHEBI:16842"/>
        <dbReference type="ChEBI" id="CHEBI:17499"/>
        <dbReference type="ChEBI" id="CHEBI:29033"/>
        <dbReference type="ChEBI" id="CHEBI:60344"/>
        <dbReference type="ChEBI" id="CHEBI:74362"/>
        <dbReference type="EC" id="1.14.99.48"/>
    </reaction>
</comment>
<comment type="function">
    <text evidence="8">Allows bacterial pathogens to use the host heme as an iron source. Catalyzes the oxidative degradation of the heme macrocyclic porphyrin ring to the oxo-bilirubin chromophore staphylobilin (a mixture of the linear tetrapyrroles 5-oxo-delta-bilirubin and 15-oxo-beta-bilirubin) in the presence of a suitable electron donor such as ascorbate or NADPH--cytochrome P450 reductase, with subsequent release of free iron.</text>
</comment>
<comment type="caution">
    <text evidence="8">Lacks conserved residue(s) required for the propagation of feature annotation.</text>
</comment>
<evidence type="ECO:0000256" key="6">
    <source>
        <dbReference type="ARBA" id="ARBA00023004"/>
    </source>
</evidence>
<dbReference type="RefSeq" id="WP_037549671.1">
    <property type="nucleotide sequence ID" value="NZ_CAJCGD010000012.1"/>
</dbReference>
<dbReference type="EMBL" id="LORN02000015">
    <property type="protein sequence ID" value="PNN20606.1"/>
    <property type="molecule type" value="Genomic_DNA"/>
</dbReference>
<evidence type="ECO:0000256" key="3">
    <source>
        <dbReference type="ARBA" id="ARBA00022617"/>
    </source>
</evidence>
<dbReference type="GO" id="GO:0020037">
    <property type="term" value="F:heme binding"/>
    <property type="evidence" value="ECO:0007669"/>
    <property type="project" value="UniProtKB-UniRule"/>
</dbReference>